<dbReference type="Gene3D" id="2.60.40.1120">
    <property type="entry name" value="Carboxypeptidase-like, regulatory domain"/>
    <property type="match status" value="1"/>
</dbReference>
<evidence type="ECO:0000256" key="7">
    <source>
        <dbReference type="SAM" id="MobiDB-lite"/>
    </source>
</evidence>
<dbReference type="GO" id="GO:0008270">
    <property type="term" value="F:zinc ion binding"/>
    <property type="evidence" value="ECO:0007669"/>
    <property type="project" value="InterPro"/>
</dbReference>
<dbReference type="FunFam" id="2.60.40.1120:FF:000007">
    <property type="entry name" value="Carboxypeptidase X, M14 family member 2"/>
    <property type="match status" value="1"/>
</dbReference>
<dbReference type="SMART" id="SM00231">
    <property type="entry name" value="FA58C"/>
    <property type="match status" value="1"/>
</dbReference>
<dbReference type="AlphaFoldDB" id="A0A4U5VDP8"/>
<dbReference type="FunFam" id="3.40.630.10:FF:000007">
    <property type="entry name" value="Carboxypeptidase X (M14 family), member 1"/>
    <property type="match status" value="1"/>
</dbReference>
<evidence type="ECO:0000259" key="8">
    <source>
        <dbReference type="PROSITE" id="PS50022"/>
    </source>
</evidence>
<keyword evidence="3" id="KW-0964">Secreted</keyword>
<evidence type="ECO:0000313" key="10">
    <source>
        <dbReference type="EMBL" id="TKS85055.1"/>
    </source>
</evidence>
<dbReference type="CDD" id="cd11308">
    <property type="entry name" value="Peptidase_M14NE-CP-C_like"/>
    <property type="match status" value="1"/>
</dbReference>
<reference evidence="10 11" key="1">
    <citation type="submission" date="2019-01" db="EMBL/GenBank/DDBJ databases">
        <title>Genome Assembly of Collichthys lucidus.</title>
        <authorList>
            <person name="Cai M."/>
            <person name="Xiao S."/>
        </authorList>
    </citation>
    <scope>NUCLEOTIDE SEQUENCE [LARGE SCALE GENOMIC DNA]</scope>
    <source>
        <strain evidence="10">JT15FE1705JMU</strain>
        <tissue evidence="10">Muscle</tissue>
    </source>
</reference>
<evidence type="ECO:0000256" key="5">
    <source>
        <dbReference type="ARBA" id="ARBA00023180"/>
    </source>
</evidence>
<feature type="domain" description="Peptidase M14" evidence="9">
    <location>
        <begin position="465"/>
        <end position="811"/>
    </location>
</feature>
<dbReference type="SMART" id="SM00631">
    <property type="entry name" value="Zn_pept"/>
    <property type="match status" value="1"/>
</dbReference>
<dbReference type="EMBL" id="CM014093">
    <property type="protein sequence ID" value="TKS85055.1"/>
    <property type="molecule type" value="Genomic_DNA"/>
</dbReference>
<evidence type="ECO:0000256" key="3">
    <source>
        <dbReference type="ARBA" id="ARBA00022525"/>
    </source>
</evidence>
<comment type="similarity">
    <text evidence="2 6">Belongs to the peptidase M14 family.</text>
</comment>
<dbReference type="SUPFAM" id="SSF53187">
    <property type="entry name" value="Zn-dependent exopeptidases"/>
    <property type="match status" value="1"/>
</dbReference>
<sequence length="980" mass="111365">MHGGSQVSHGLAVLRLRAGGTSGNTSPPVFALESDDGGAKKAAEKEAKAKKQKAPKPTKKPKPPKPTKKPKAPKPTKKPKAPKTTTQPTIPTTAQPETKPPSLEEEEEKLLTDLGWDLFRPVTSKTPAWVEPVEPDLEFYETFMTNPRGAPAGYEGRGYCCSPSNGFTVEMFSTCKDTRPDKVLNRKKEATTTEVIMFIPEETTTVPFIGPWYEEYDYADLAEERKKKQEEEEERARKEKAEKAERQRKQWEEEEEERLKLMSVPAKPKICPPLGLESHRVEDDQLLASSQSHHGFTAQRGRLNMQVDSRLSSPLVRSVRQSLFGSDNEEDLYGGAWCAEPEETNHWFEVDARREVEFTGVITQGRNSEQYEDFVSSYYVAFSNDSRDWTTLHDGYAEWLFYGNVDKDTPVMSQFMPPVVARYIRILPQSWNGSLCLRAEILACQLPSSYRSENEVNSSDDLDFRHHNYKEMRQMMKVINEECPNITRIYNIGKSSQGLKMYAMEISDNPGEHETGEPEFRYTAGLHGNEALGRELLLLLMQFMCKEYNDDNPRVRRLVEGVRMHLVPSLNPDAYELAYEMGSEMGNWALGHWTEEGYDIFQNFPDLNSILWGAEDRGWVPRIVPNHHIPLPENSLNGSLAIETKAIISWMERTPFVLGANLQGGEKMVTYPFDMQRPPVSLTDSRRWRGNSEMNEETWARIQRQNEGALRETPDDAMFRWLAMSYAHSHLTMTETYRGSCHGDDITAGQGIGNRASWKPVVGSMNDFSYLHTNCFELSIFLGCDKFPHESELALEWENNREALLSFIEQVNRGIKGVVRDVEGNPVANATITVEGIRHDVRTALGGDFWRLLNPGEYRVTAKADGYTPQTRLCMVGYDTGASPCSFTLAKSNWDRIKQIMALNGNRPIRLVPKVTVVKTTPASVEVMSTTESHASLQRAERLRRLRILRLRSWSTENPFDSVIFESGPTQDYPFEFTID</sequence>
<dbReference type="InterPro" id="IPR057246">
    <property type="entry name" value="CARBOXYPEPT_ZN_1"/>
</dbReference>
<dbReference type="GO" id="GO:0000977">
    <property type="term" value="F:RNA polymerase II transcription regulatory region sequence-specific DNA binding"/>
    <property type="evidence" value="ECO:0007669"/>
    <property type="project" value="TreeGrafter"/>
</dbReference>
<dbReference type="GO" id="GO:0006518">
    <property type="term" value="P:peptide metabolic process"/>
    <property type="evidence" value="ECO:0007669"/>
    <property type="project" value="TreeGrafter"/>
</dbReference>
<evidence type="ECO:0000256" key="6">
    <source>
        <dbReference type="PROSITE-ProRule" id="PRU01379"/>
    </source>
</evidence>
<comment type="subcellular location">
    <subcellularLocation>
        <location evidence="1">Secreted</location>
    </subcellularLocation>
</comment>
<dbReference type="STRING" id="240159.A0A4U5VDP8"/>
<dbReference type="Pfam" id="PF00246">
    <property type="entry name" value="Peptidase_M14"/>
    <property type="match status" value="1"/>
</dbReference>
<dbReference type="SUPFAM" id="SSF49785">
    <property type="entry name" value="Galactose-binding domain-like"/>
    <property type="match status" value="1"/>
</dbReference>
<evidence type="ECO:0000256" key="1">
    <source>
        <dbReference type="ARBA" id="ARBA00004613"/>
    </source>
</evidence>
<dbReference type="PROSITE" id="PS00132">
    <property type="entry name" value="CARBOXYPEPT_ZN_1"/>
    <property type="match status" value="1"/>
</dbReference>
<feature type="compositionally biased region" description="Low complexity" evidence="7">
    <location>
        <begin position="82"/>
        <end position="101"/>
    </location>
</feature>
<dbReference type="GO" id="GO:0016485">
    <property type="term" value="P:protein processing"/>
    <property type="evidence" value="ECO:0007669"/>
    <property type="project" value="TreeGrafter"/>
</dbReference>
<dbReference type="InterPro" id="IPR000834">
    <property type="entry name" value="Peptidase_M14"/>
</dbReference>
<dbReference type="SUPFAM" id="SSF49464">
    <property type="entry name" value="Carboxypeptidase regulatory domain-like"/>
    <property type="match status" value="1"/>
</dbReference>
<dbReference type="GO" id="GO:0001227">
    <property type="term" value="F:DNA-binding transcription repressor activity, RNA polymerase II-specific"/>
    <property type="evidence" value="ECO:0007669"/>
    <property type="project" value="TreeGrafter"/>
</dbReference>
<dbReference type="GO" id="GO:0004181">
    <property type="term" value="F:metallocarboxypeptidase activity"/>
    <property type="evidence" value="ECO:0007669"/>
    <property type="project" value="InterPro"/>
</dbReference>
<dbReference type="Proteomes" id="UP000298787">
    <property type="component" value="Chromosome 16"/>
</dbReference>
<feature type="compositionally biased region" description="Basic and acidic residues" evidence="7">
    <location>
        <begin position="37"/>
        <end position="49"/>
    </location>
</feature>
<evidence type="ECO:0000256" key="4">
    <source>
        <dbReference type="ARBA" id="ARBA00022729"/>
    </source>
</evidence>
<dbReference type="Gene3D" id="3.40.630.10">
    <property type="entry name" value="Zn peptidases"/>
    <property type="match status" value="1"/>
</dbReference>
<dbReference type="PRINTS" id="PR00765">
    <property type="entry name" value="CRBOXYPTASEA"/>
</dbReference>
<dbReference type="InterPro" id="IPR008969">
    <property type="entry name" value="CarboxyPept-like_regulatory"/>
</dbReference>
<keyword evidence="4" id="KW-0732">Signal</keyword>
<dbReference type="GO" id="GO:0005615">
    <property type="term" value="C:extracellular space"/>
    <property type="evidence" value="ECO:0007669"/>
    <property type="project" value="TreeGrafter"/>
</dbReference>
<proteinExistence type="inferred from homology"/>
<dbReference type="InterPro" id="IPR008979">
    <property type="entry name" value="Galactose-bd-like_sf"/>
</dbReference>
<dbReference type="PANTHER" id="PTHR11532:SF48">
    <property type="entry name" value="ADIPOCYTE ENHANCER-BINDING PROTEIN 1"/>
    <property type="match status" value="1"/>
</dbReference>
<name>A0A4U5VDP8_COLLU</name>
<dbReference type="InterPro" id="IPR050753">
    <property type="entry name" value="Peptidase_M14_domain"/>
</dbReference>
<dbReference type="PROSITE" id="PS50022">
    <property type="entry name" value="FA58C_3"/>
    <property type="match status" value="1"/>
</dbReference>
<evidence type="ECO:0000313" key="11">
    <source>
        <dbReference type="Proteomes" id="UP000298787"/>
    </source>
</evidence>
<dbReference type="InterPro" id="IPR000421">
    <property type="entry name" value="FA58C"/>
</dbReference>
<keyword evidence="5" id="KW-0325">Glycoprotein</keyword>
<evidence type="ECO:0000259" key="9">
    <source>
        <dbReference type="PROSITE" id="PS52035"/>
    </source>
</evidence>
<accession>A0A4U5VDP8</accession>
<feature type="compositionally biased region" description="Basic residues" evidence="7">
    <location>
        <begin position="50"/>
        <end position="81"/>
    </location>
</feature>
<comment type="caution">
    <text evidence="6">Lacks conserved residue(s) required for the propagation of feature annotation.</text>
</comment>
<feature type="domain" description="F5/8 type C" evidence="8">
    <location>
        <begin position="298"/>
        <end position="444"/>
    </location>
</feature>
<dbReference type="Pfam" id="PF00754">
    <property type="entry name" value="F5_F8_type_C"/>
    <property type="match status" value="1"/>
</dbReference>
<organism evidence="10 11">
    <name type="scientific">Collichthys lucidus</name>
    <name type="common">Big head croaker</name>
    <name type="synonym">Sciaena lucida</name>
    <dbReference type="NCBI Taxonomy" id="240159"/>
    <lineage>
        <taxon>Eukaryota</taxon>
        <taxon>Metazoa</taxon>
        <taxon>Chordata</taxon>
        <taxon>Craniata</taxon>
        <taxon>Vertebrata</taxon>
        <taxon>Euteleostomi</taxon>
        <taxon>Actinopterygii</taxon>
        <taxon>Neopterygii</taxon>
        <taxon>Teleostei</taxon>
        <taxon>Neoteleostei</taxon>
        <taxon>Acanthomorphata</taxon>
        <taxon>Eupercaria</taxon>
        <taxon>Sciaenidae</taxon>
        <taxon>Collichthys</taxon>
    </lineage>
</organism>
<gene>
    <name evidence="10" type="ORF">D9C73_018176</name>
</gene>
<dbReference type="Gene3D" id="2.60.120.260">
    <property type="entry name" value="Galactose-binding domain-like"/>
    <property type="match status" value="1"/>
</dbReference>
<evidence type="ECO:0000256" key="2">
    <source>
        <dbReference type="ARBA" id="ARBA00005988"/>
    </source>
</evidence>
<feature type="region of interest" description="Disordered" evidence="7">
    <location>
        <begin position="232"/>
        <end position="251"/>
    </location>
</feature>
<dbReference type="PROSITE" id="PS52035">
    <property type="entry name" value="PEPTIDASE_M14"/>
    <property type="match status" value="1"/>
</dbReference>
<feature type="region of interest" description="Disordered" evidence="7">
    <location>
        <begin position="18"/>
        <end position="108"/>
    </location>
</feature>
<dbReference type="PANTHER" id="PTHR11532">
    <property type="entry name" value="PROTEASE M14 CARBOXYPEPTIDASE"/>
    <property type="match status" value="1"/>
</dbReference>
<dbReference type="Pfam" id="PF13620">
    <property type="entry name" value="CarboxypepD_reg"/>
    <property type="match status" value="1"/>
</dbReference>
<keyword evidence="11" id="KW-1185">Reference proteome</keyword>
<protein>
    <submittedName>
        <fullName evidence="10">Adipocyte enhancer-binding protein 1</fullName>
    </submittedName>
</protein>
<dbReference type="CDD" id="cd00057">
    <property type="entry name" value="FA58C"/>
    <property type="match status" value="1"/>
</dbReference>